<dbReference type="InterPro" id="IPR003593">
    <property type="entry name" value="AAA+_ATPase"/>
</dbReference>
<accession>A0A1X1A0L2</accession>
<dbReference type="Proteomes" id="UP000516786">
    <property type="component" value="Plasmid pZXPA-20-602k"/>
</dbReference>
<gene>
    <name evidence="6" type="ORF">B7H17_20090</name>
    <name evidence="7" type="ORF">ID616_32195</name>
</gene>
<dbReference type="Pfam" id="PF00437">
    <property type="entry name" value="T2SSE"/>
    <property type="match status" value="1"/>
</dbReference>
<dbReference type="InterPro" id="IPR027417">
    <property type="entry name" value="P-loop_NTPase"/>
</dbReference>
<dbReference type="PANTHER" id="PTHR30258:SF2">
    <property type="entry name" value="COMG OPERON PROTEIN 1"/>
    <property type="match status" value="1"/>
</dbReference>
<evidence type="ECO:0000313" key="8">
    <source>
        <dbReference type="Proteomes" id="UP000193675"/>
    </source>
</evidence>
<dbReference type="AlphaFoldDB" id="A0A1X1A0L2"/>
<evidence type="ECO:0000256" key="1">
    <source>
        <dbReference type="ARBA" id="ARBA00006611"/>
    </source>
</evidence>
<dbReference type="InterPro" id="IPR001482">
    <property type="entry name" value="T2SS/T4SS_dom"/>
</dbReference>
<proteinExistence type="inferred from homology"/>
<evidence type="ECO:0000313" key="9">
    <source>
        <dbReference type="Proteomes" id="UP000516786"/>
    </source>
</evidence>
<dbReference type="SUPFAM" id="SSF52540">
    <property type="entry name" value="P-loop containing nucleoside triphosphate hydrolases"/>
    <property type="match status" value="1"/>
</dbReference>
<dbReference type="PANTHER" id="PTHR30258">
    <property type="entry name" value="TYPE II SECRETION SYSTEM PROTEIN GSPE-RELATED"/>
    <property type="match status" value="1"/>
</dbReference>
<name>A0A1X1A0L2_PSEPU</name>
<dbReference type="EMBL" id="CP061724">
    <property type="protein sequence ID" value="QOD01256.1"/>
    <property type="molecule type" value="Genomic_DNA"/>
</dbReference>
<geneLocation type="plasmid" evidence="7 9">
    <name>pZXPA-20-602k</name>
</geneLocation>
<feature type="domain" description="AAA+ ATPase" evidence="5">
    <location>
        <begin position="302"/>
        <end position="454"/>
    </location>
</feature>
<dbReference type="GO" id="GO:0016887">
    <property type="term" value="F:ATP hydrolysis activity"/>
    <property type="evidence" value="ECO:0007669"/>
    <property type="project" value="TreeGrafter"/>
</dbReference>
<keyword evidence="7" id="KW-0614">Plasmid</keyword>
<dbReference type="CDD" id="cd01129">
    <property type="entry name" value="PulE-GspE-like"/>
    <property type="match status" value="1"/>
</dbReference>
<evidence type="ECO:0000256" key="3">
    <source>
        <dbReference type="ARBA" id="ARBA00022840"/>
    </source>
</evidence>
<evidence type="ECO:0000313" key="6">
    <source>
        <dbReference type="EMBL" id="ORL62036.1"/>
    </source>
</evidence>
<organism evidence="6 8">
    <name type="scientific">Pseudomonas putida</name>
    <name type="common">Arthrobacter siderocapsulatus</name>
    <dbReference type="NCBI Taxonomy" id="303"/>
    <lineage>
        <taxon>Bacteria</taxon>
        <taxon>Pseudomonadati</taxon>
        <taxon>Pseudomonadota</taxon>
        <taxon>Gammaproteobacteria</taxon>
        <taxon>Pseudomonadales</taxon>
        <taxon>Pseudomonadaceae</taxon>
        <taxon>Pseudomonas</taxon>
    </lineage>
</organism>
<protein>
    <submittedName>
        <fullName evidence="6">Pilus assembly protein</fullName>
    </submittedName>
    <submittedName>
        <fullName evidence="7">Type II/IV secretion system protein</fullName>
    </submittedName>
</protein>
<dbReference type="GO" id="GO:0005886">
    <property type="term" value="C:plasma membrane"/>
    <property type="evidence" value="ECO:0007669"/>
    <property type="project" value="TreeGrafter"/>
</dbReference>
<dbReference type="OrthoDB" id="6940057at2"/>
<keyword evidence="2" id="KW-0547">Nucleotide-binding</keyword>
<sequence>MIDERIKGVELQQKRILTLLVTERKITLSQAQSLPISESMESIIPDIGRMANNEDALVAAVSTALGRPAFTEVEEGRKALMPDISDNFCVYNGIVFLTNPLDQRTIGRALAWARNKKSEGVLKQEGELRIGVIGAGKLDGLRNTDIDDEDVISTDTEAAKQRAGKRIDDLIRDAASKDATDIHLQPTQGDRIQVRYRIDGQLRTQRSYLNTLHDSVCRVAIENYCNLTLETGIPQDGKFGFDLSGNKKISLRLSSIPVQRGSEKALKLVLRLLGSNSKLANLNLLELSKLNEDILRRLGNQPNGLIALTGPTGSGKTTTLAAVLLDAYRNNPDRNYHTIEEPVEMLHEGMTHTECGKHLSFADALRSILRQDPDVIYVGEMRDRETADLGYSAAMTGHLVLTTLHTNNAHESIGRLDRMGIPVDIIAANTSAFAAQRLVRRLCSDCKVEYRLKDDHAKAALYGSNKIFGGTTEVILYKANPKGCQTCGQDSGGMRGRAGILEILEFTPEIQEAILAGKSPSILRRESIANGTFLDLWDDGLRLVKAGVTSFEELEAHLRPYMSDRVLAGKATAGPSNLSSPASSNELRHHPQL</sequence>
<dbReference type="EMBL" id="NBWC01000031">
    <property type="protein sequence ID" value="ORL62036.1"/>
    <property type="molecule type" value="Genomic_DNA"/>
</dbReference>
<reference evidence="6 8" key="1">
    <citation type="submission" date="2017-04" db="EMBL/GenBank/DDBJ databases">
        <title>Presence of VIM-2 positive Pseudomonas species in chickens and their surrounding environment.</title>
        <authorList>
            <person name="Zhang R."/>
        </authorList>
    </citation>
    <scope>NUCLEOTIDE SEQUENCE [LARGE SCALE GENOMIC DNA]</scope>
    <source>
        <strain evidence="6 8">DZ-C18</strain>
    </source>
</reference>
<comment type="similarity">
    <text evidence="1">Belongs to the GSP E family.</text>
</comment>
<dbReference type="RefSeq" id="WP_084851199.1">
    <property type="nucleotide sequence ID" value="NZ_CP061724.1"/>
</dbReference>
<dbReference type="Gene3D" id="3.30.450.90">
    <property type="match status" value="1"/>
</dbReference>
<reference evidence="7 9" key="2">
    <citation type="submission" date="2020-09" db="EMBL/GenBank/DDBJ databases">
        <title>Co-existence of a novel multidrug-resistance efflux pump with carbapenem resistance gene blaVIM-2 in one megaplasmid in Pseudomonas putida.</title>
        <authorList>
            <person name="Peng K."/>
            <person name="Li R."/>
        </authorList>
    </citation>
    <scope>NUCLEOTIDE SEQUENCE [LARGE SCALE GENOMIC DNA]</scope>
    <source>
        <strain evidence="7 9">ZXPA-20</strain>
        <plasmid evidence="7 9">pZXPA-20-602k</plasmid>
    </source>
</reference>
<dbReference type="SMART" id="SM00382">
    <property type="entry name" value="AAA"/>
    <property type="match status" value="1"/>
</dbReference>
<evidence type="ECO:0000259" key="5">
    <source>
        <dbReference type="SMART" id="SM00382"/>
    </source>
</evidence>
<evidence type="ECO:0000256" key="4">
    <source>
        <dbReference type="SAM" id="MobiDB-lite"/>
    </source>
</evidence>
<evidence type="ECO:0000313" key="7">
    <source>
        <dbReference type="EMBL" id="QOD01256.1"/>
    </source>
</evidence>
<dbReference type="Proteomes" id="UP000193675">
    <property type="component" value="Unassembled WGS sequence"/>
</dbReference>
<feature type="region of interest" description="Disordered" evidence="4">
    <location>
        <begin position="572"/>
        <end position="593"/>
    </location>
</feature>
<dbReference type="Gene3D" id="3.40.50.300">
    <property type="entry name" value="P-loop containing nucleotide triphosphate hydrolases"/>
    <property type="match status" value="1"/>
</dbReference>
<dbReference type="GO" id="GO:0005524">
    <property type="term" value="F:ATP binding"/>
    <property type="evidence" value="ECO:0007669"/>
    <property type="project" value="UniProtKB-KW"/>
</dbReference>
<feature type="compositionally biased region" description="Polar residues" evidence="4">
    <location>
        <begin position="574"/>
        <end position="585"/>
    </location>
</feature>
<keyword evidence="3" id="KW-0067">ATP-binding</keyword>
<evidence type="ECO:0000256" key="2">
    <source>
        <dbReference type="ARBA" id="ARBA00022741"/>
    </source>
</evidence>